<keyword evidence="3" id="KW-1185">Reference proteome</keyword>
<organism evidence="2 3">
    <name type="scientific">Fictibacillus iocasae</name>
    <dbReference type="NCBI Taxonomy" id="2715437"/>
    <lineage>
        <taxon>Bacteria</taxon>
        <taxon>Bacillati</taxon>
        <taxon>Bacillota</taxon>
        <taxon>Bacilli</taxon>
        <taxon>Bacillales</taxon>
        <taxon>Fictibacillaceae</taxon>
        <taxon>Fictibacillus</taxon>
    </lineage>
</organism>
<proteinExistence type="predicted"/>
<evidence type="ECO:0000313" key="2">
    <source>
        <dbReference type="EMBL" id="MFC7370940.1"/>
    </source>
</evidence>
<gene>
    <name evidence="2" type="ORF">ACFQPF_04565</name>
</gene>
<dbReference type="RefSeq" id="WP_379747018.1">
    <property type="nucleotide sequence ID" value="NZ_JBHTCP010000009.1"/>
</dbReference>
<feature type="chain" id="PRO_5046125419" evidence="1">
    <location>
        <begin position="24"/>
        <end position="278"/>
    </location>
</feature>
<sequence>MKRYRCIFLVAILFALSTQEVEAAKHSPPIHYPLTSNGSLVSWDQARELLPRGATFTVIDKDSGFHFRVQRRAGSSHADVQPISHNDTAILKHLYNGKWSWKRRAIVIPVNGRLIAASMHGMPHGQGSLSNGFPGHFCIHFHGSRTHRKENLDPSHQFMILKAAGRLDNYAANASAKQITVMFLTGLKQNDKDIVNSTLSSNLKNSETIAVYLKDSEALHYKVTEKESRYPPFVKTNITAQVKMHRHNKDILKTTLHFTLKRDDLTSGWKITKLTDTD</sequence>
<accession>A0ABW2NMU8</accession>
<evidence type="ECO:0000313" key="3">
    <source>
        <dbReference type="Proteomes" id="UP001596549"/>
    </source>
</evidence>
<reference evidence="3" key="1">
    <citation type="journal article" date="2019" name="Int. J. Syst. Evol. Microbiol.">
        <title>The Global Catalogue of Microorganisms (GCM) 10K type strain sequencing project: providing services to taxonomists for standard genome sequencing and annotation.</title>
        <authorList>
            <consortium name="The Broad Institute Genomics Platform"/>
            <consortium name="The Broad Institute Genome Sequencing Center for Infectious Disease"/>
            <person name="Wu L."/>
            <person name="Ma J."/>
        </authorList>
    </citation>
    <scope>NUCLEOTIDE SEQUENCE [LARGE SCALE GENOMIC DNA]</scope>
    <source>
        <strain evidence="3">NBRC 106396</strain>
    </source>
</reference>
<keyword evidence="1" id="KW-0732">Signal</keyword>
<protein>
    <submittedName>
        <fullName evidence="2">Uncharacterized protein</fullName>
    </submittedName>
</protein>
<name>A0ABW2NMU8_9BACL</name>
<comment type="caution">
    <text evidence="2">The sequence shown here is derived from an EMBL/GenBank/DDBJ whole genome shotgun (WGS) entry which is preliminary data.</text>
</comment>
<evidence type="ECO:0000256" key="1">
    <source>
        <dbReference type="SAM" id="SignalP"/>
    </source>
</evidence>
<dbReference type="Proteomes" id="UP001596549">
    <property type="component" value="Unassembled WGS sequence"/>
</dbReference>
<feature type="signal peptide" evidence="1">
    <location>
        <begin position="1"/>
        <end position="23"/>
    </location>
</feature>
<dbReference type="EMBL" id="JBHTCP010000009">
    <property type="protein sequence ID" value="MFC7370940.1"/>
    <property type="molecule type" value="Genomic_DNA"/>
</dbReference>